<feature type="domain" description="Major facilitator superfamily (MFS) profile" evidence="5">
    <location>
        <begin position="10"/>
        <end position="372"/>
    </location>
</feature>
<evidence type="ECO:0000313" key="6">
    <source>
        <dbReference type="EMBL" id="CTQ33939.1"/>
    </source>
</evidence>
<evidence type="ECO:0000259" key="5">
    <source>
        <dbReference type="PROSITE" id="PS50850"/>
    </source>
</evidence>
<organism evidence="6 7">
    <name type="scientific">Jannaschia rubra</name>
    <dbReference type="NCBI Taxonomy" id="282197"/>
    <lineage>
        <taxon>Bacteria</taxon>
        <taxon>Pseudomonadati</taxon>
        <taxon>Pseudomonadota</taxon>
        <taxon>Alphaproteobacteria</taxon>
        <taxon>Rhodobacterales</taxon>
        <taxon>Roseobacteraceae</taxon>
        <taxon>Jannaschia</taxon>
    </lineage>
</organism>
<dbReference type="STRING" id="282197.SAMN04488517_11441"/>
<feature type="transmembrane region" description="Helical" evidence="4">
    <location>
        <begin position="349"/>
        <end position="368"/>
    </location>
</feature>
<dbReference type="InterPro" id="IPR011701">
    <property type="entry name" value="MFS"/>
</dbReference>
<dbReference type="PROSITE" id="PS50850">
    <property type="entry name" value="MFS"/>
    <property type="match status" value="1"/>
</dbReference>
<keyword evidence="2 4" id="KW-1133">Transmembrane helix</keyword>
<evidence type="ECO:0000256" key="2">
    <source>
        <dbReference type="ARBA" id="ARBA00022989"/>
    </source>
</evidence>
<evidence type="ECO:0000313" key="7">
    <source>
        <dbReference type="Proteomes" id="UP000048908"/>
    </source>
</evidence>
<dbReference type="Gene3D" id="1.20.1250.20">
    <property type="entry name" value="MFS general substrate transporter like domains"/>
    <property type="match status" value="1"/>
</dbReference>
<dbReference type="GO" id="GO:0022857">
    <property type="term" value="F:transmembrane transporter activity"/>
    <property type="evidence" value="ECO:0007669"/>
    <property type="project" value="InterPro"/>
</dbReference>
<feature type="transmembrane region" description="Helical" evidence="4">
    <location>
        <begin position="78"/>
        <end position="102"/>
    </location>
</feature>
<feature type="transmembrane region" description="Helical" evidence="4">
    <location>
        <begin position="162"/>
        <end position="181"/>
    </location>
</feature>
<dbReference type="InterPro" id="IPR020846">
    <property type="entry name" value="MFS_dom"/>
</dbReference>
<dbReference type="RefSeq" id="WP_055683290.1">
    <property type="nucleotide sequence ID" value="NZ_CXPG01000020.1"/>
</dbReference>
<dbReference type="AlphaFoldDB" id="A0A0M6XS23"/>
<feature type="transmembrane region" description="Helical" evidence="4">
    <location>
        <begin position="323"/>
        <end position="343"/>
    </location>
</feature>
<dbReference type="SUPFAM" id="SSF103473">
    <property type="entry name" value="MFS general substrate transporter"/>
    <property type="match status" value="1"/>
</dbReference>
<feature type="transmembrane region" description="Helical" evidence="4">
    <location>
        <begin position="291"/>
        <end position="311"/>
    </location>
</feature>
<keyword evidence="1 4" id="KW-0812">Transmembrane</keyword>
<dbReference type="Pfam" id="PF07690">
    <property type="entry name" value="MFS_1"/>
    <property type="match status" value="1"/>
</dbReference>
<proteinExistence type="predicted"/>
<feature type="transmembrane region" description="Helical" evidence="4">
    <location>
        <begin position="237"/>
        <end position="258"/>
    </location>
</feature>
<feature type="transmembrane region" description="Helical" evidence="4">
    <location>
        <begin position="265"/>
        <end position="285"/>
    </location>
</feature>
<name>A0A0M6XS23_9RHOB</name>
<feature type="transmembrane region" description="Helical" evidence="4">
    <location>
        <begin position="49"/>
        <end position="71"/>
    </location>
</feature>
<gene>
    <name evidence="6" type="ORF">JAN5088_02728</name>
</gene>
<evidence type="ECO:0000256" key="4">
    <source>
        <dbReference type="SAM" id="Phobius"/>
    </source>
</evidence>
<reference evidence="6 7" key="1">
    <citation type="submission" date="2015-07" db="EMBL/GenBank/DDBJ databases">
        <authorList>
            <person name="Noorani M."/>
        </authorList>
    </citation>
    <scope>NUCLEOTIDE SEQUENCE [LARGE SCALE GENOMIC DNA]</scope>
    <source>
        <strain evidence="6 7">CECT 5088</strain>
    </source>
</reference>
<evidence type="ECO:0000256" key="1">
    <source>
        <dbReference type="ARBA" id="ARBA00022692"/>
    </source>
</evidence>
<keyword evidence="7" id="KW-1185">Reference proteome</keyword>
<protein>
    <submittedName>
        <fullName evidence="6">Major Facilitator Superfamily protein</fullName>
    </submittedName>
</protein>
<feature type="transmembrane region" description="Helical" evidence="4">
    <location>
        <begin position="133"/>
        <end position="156"/>
    </location>
</feature>
<evidence type="ECO:0000256" key="3">
    <source>
        <dbReference type="ARBA" id="ARBA00023136"/>
    </source>
</evidence>
<dbReference type="EMBL" id="CXPG01000020">
    <property type="protein sequence ID" value="CTQ33939.1"/>
    <property type="molecule type" value="Genomic_DNA"/>
</dbReference>
<sequence length="385" mass="38998">MSSDRTQWLLVALVFLAGLLAAAQFGKIALTLPEVARTFARPLTGVSVLVSLVGLVGLAFGAMAGGVAAGFGPGRTFLGGLVLGGVLSLVQVMPMPFWAFAATRVVEGMSHLALVVGGPPLMAAAASDRDRPLVMGLWALFFGGSLAISAQVFPAILGTGGLALLFGLHGAAMLVLAAVLWRRVPRIPRQAVSLDPVATHAAIYSHLRRVAPALGFVCYTFLFVASVAILPEALSRPSLAFVLPLITLTTTLAGGALCRRFRPDAVVAAGFAGTALGLGGAALGLPGAVEAALAFMGLIPGASFAAIPALNDTPQDRALATGAIAQLGNLGTVSGTPVLALVWVQWGTTTLICSAAASACAGLAIALWTGRRLAGGRIDAGTRPR</sequence>
<dbReference type="OrthoDB" id="6095882at2"/>
<keyword evidence="3 4" id="KW-0472">Membrane</keyword>
<feature type="transmembrane region" description="Helical" evidence="4">
    <location>
        <begin position="210"/>
        <end position="231"/>
    </location>
</feature>
<accession>A0A0M6XS23</accession>
<dbReference type="Proteomes" id="UP000048908">
    <property type="component" value="Unassembled WGS sequence"/>
</dbReference>
<dbReference type="InterPro" id="IPR036259">
    <property type="entry name" value="MFS_trans_sf"/>
</dbReference>